<dbReference type="InterPro" id="IPR009057">
    <property type="entry name" value="Homeodomain-like_sf"/>
</dbReference>
<name>A0ABQ9G753_9NEOP</name>
<dbReference type="EMBL" id="JARBHB010000014">
    <property type="protein sequence ID" value="KAJ8868283.1"/>
    <property type="molecule type" value="Genomic_DNA"/>
</dbReference>
<organism evidence="2 3">
    <name type="scientific">Dryococelus australis</name>
    <dbReference type="NCBI Taxonomy" id="614101"/>
    <lineage>
        <taxon>Eukaryota</taxon>
        <taxon>Metazoa</taxon>
        <taxon>Ecdysozoa</taxon>
        <taxon>Arthropoda</taxon>
        <taxon>Hexapoda</taxon>
        <taxon>Insecta</taxon>
        <taxon>Pterygota</taxon>
        <taxon>Neoptera</taxon>
        <taxon>Polyneoptera</taxon>
        <taxon>Phasmatodea</taxon>
        <taxon>Verophasmatodea</taxon>
        <taxon>Anareolatae</taxon>
        <taxon>Phasmatidae</taxon>
        <taxon>Eurycanthinae</taxon>
        <taxon>Dryococelus</taxon>
    </lineage>
</organism>
<dbReference type="SUPFAM" id="SSF46689">
    <property type="entry name" value="Homeodomain-like"/>
    <property type="match status" value="1"/>
</dbReference>
<evidence type="ECO:0000313" key="2">
    <source>
        <dbReference type="EMBL" id="KAJ8868283.1"/>
    </source>
</evidence>
<evidence type="ECO:0000256" key="1">
    <source>
        <dbReference type="ARBA" id="ARBA00004123"/>
    </source>
</evidence>
<comment type="subcellular location">
    <subcellularLocation>
        <location evidence="1">Nucleus</location>
    </subcellularLocation>
</comment>
<accession>A0ABQ9G753</accession>
<dbReference type="Proteomes" id="UP001159363">
    <property type="component" value="Chromosome 13"/>
</dbReference>
<protein>
    <recommendedName>
        <fullName evidence="4">Transposase</fullName>
    </recommendedName>
</protein>
<keyword evidence="3" id="KW-1185">Reference proteome</keyword>
<proteinExistence type="predicted"/>
<evidence type="ECO:0008006" key="4">
    <source>
        <dbReference type="Google" id="ProtNLM"/>
    </source>
</evidence>
<comment type="caution">
    <text evidence="2">The sequence shown here is derived from an EMBL/GenBank/DDBJ whole genome shotgun (WGS) entry which is preliminary data.</text>
</comment>
<reference evidence="2 3" key="1">
    <citation type="submission" date="2023-02" db="EMBL/GenBank/DDBJ databases">
        <title>LHISI_Scaffold_Assembly.</title>
        <authorList>
            <person name="Stuart O.P."/>
            <person name="Cleave R."/>
            <person name="Magrath M.J.L."/>
            <person name="Mikheyev A.S."/>
        </authorList>
    </citation>
    <scope>NUCLEOTIDE SEQUENCE [LARGE SCALE GENOMIC DNA]</scope>
    <source>
        <strain evidence="2">Daus_M_001</strain>
        <tissue evidence="2">Leg muscle</tissue>
    </source>
</reference>
<gene>
    <name evidence="2" type="ORF">PR048_029799</name>
</gene>
<sequence>MKKCDKEQIILVFKAVQADTMVYKFAAKQFGVPKGTVERYVKNTESSLNDLVNVPLERRPILIWELEKEHVEYCVEIDKRFYVLRKHDS</sequence>
<evidence type="ECO:0000313" key="3">
    <source>
        <dbReference type="Proteomes" id="UP001159363"/>
    </source>
</evidence>